<dbReference type="InterPro" id="IPR003029">
    <property type="entry name" value="S1_domain"/>
</dbReference>
<dbReference type="SUPFAM" id="SSF50249">
    <property type="entry name" value="Nucleic acid-binding proteins"/>
    <property type="match status" value="4"/>
</dbReference>
<dbReference type="FunFam" id="2.40.50.140:FF:000031">
    <property type="entry name" value="30S ribosomal protein S1"/>
    <property type="match status" value="1"/>
</dbReference>
<dbReference type="PANTHER" id="PTHR10724">
    <property type="entry name" value="30S RIBOSOMAL PROTEIN S1"/>
    <property type="match status" value="1"/>
</dbReference>
<evidence type="ECO:0000256" key="3">
    <source>
        <dbReference type="ARBA" id="ARBA00022980"/>
    </source>
</evidence>
<dbReference type="GO" id="GO:0003729">
    <property type="term" value="F:mRNA binding"/>
    <property type="evidence" value="ECO:0007669"/>
    <property type="project" value="TreeGrafter"/>
</dbReference>
<comment type="similarity">
    <text evidence="1">Belongs to the bacterial ribosomal protein bS1 family.</text>
</comment>
<organism evidence="9 10">
    <name type="scientific">Corynebacterium pseudokroppenstedtii</name>
    <dbReference type="NCBI Taxonomy" id="2804917"/>
    <lineage>
        <taxon>Bacteria</taxon>
        <taxon>Bacillati</taxon>
        <taxon>Actinomycetota</taxon>
        <taxon>Actinomycetes</taxon>
        <taxon>Mycobacteriales</taxon>
        <taxon>Corynebacteriaceae</taxon>
        <taxon>Corynebacterium</taxon>
    </lineage>
</organism>
<dbReference type="CDD" id="cd05687">
    <property type="entry name" value="S1_RPS1_repeat_ec1_hs1"/>
    <property type="match status" value="1"/>
</dbReference>
<dbReference type="GO" id="GO:0022627">
    <property type="term" value="C:cytosolic small ribosomal subunit"/>
    <property type="evidence" value="ECO:0007669"/>
    <property type="project" value="TreeGrafter"/>
</dbReference>
<evidence type="ECO:0000313" key="10">
    <source>
        <dbReference type="Proteomes" id="UP001174314"/>
    </source>
</evidence>
<dbReference type="CDD" id="cd04465">
    <property type="entry name" value="S1_RPS1_repeat_ec2_hs2"/>
    <property type="match status" value="1"/>
</dbReference>
<reference evidence="9 10" key="1">
    <citation type="submission" date="2023-10" db="EMBL/GenBank/DDBJ databases">
        <title>complete genome sequence of Corynebacterium pseudokroppenstedtii P15-C1.</title>
        <authorList>
            <person name="Bruggemann H."/>
            <person name="Poehlein A."/>
        </authorList>
    </citation>
    <scope>NUCLEOTIDE SEQUENCE [LARGE SCALE GENOMIC DNA]</scope>
    <source>
        <strain evidence="9 10">P15_C1</strain>
    </source>
</reference>
<feature type="domain" description="S1 motif" evidence="8">
    <location>
        <begin position="207"/>
        <end position="275"/>
    </location>
</feature>
<dbReference type="RefSeq" id="WP_046202961.1">
    <property type="nucleotide sequence ID" value="NZ_CP137757.1"/>
</dbReference>
<gene>
    <name evidence="9" type="primary">rpsA</name>
    <name evidence="9" type="ORF">Q0N40_04390</name>
</gene>
<dbReference type="FunFam" id="2.40.50.140:FF:000035">
    <property type="entry name" value="30S ribosomal protein S1"/>
    <property type="match status" value="1"/>
</dbReference>
<sequence>MPTSTTPQVAVNDIGSTEDFLAAIDSTIKYFNDGDIVEGTVVKIDHDEVLLDIGYKTEGVIPSRELSIKHEIDPNEVVEVGDEIDALVLTKEDKEGRLILSKKRAQYERAWGTIEELKEKDEPVTGTVIEVVKGGLILDIGLRGFLPASLVEMRRVRDLQPYIGQELEAKIIELDKHRNNVVLSRRAWLEQTQSEVRSEFLHQLQKGQVRKGVVSSIVNFGAFVDLGGVDGLVHVSELSWKHIDHPSEVVAVGDEVTVEVLDVDMDRERVSLSLKATQEDPWRVFARTHAIGQIVPGKVTKLVPFGAFVRVEEGIEGLVHISELAERHVEVPDQVVNVGEEVMVKVIDIDLERRRISLSLKQADEDYTEEFDPSKYGMADSYDEQGNYIFPEGFDPETNEWLEGFEEQRAEWEARYAESERRHEMHTAQIERHRAGAAEAKEAAASGYSSESEGDSAPAEQSAADDSGSLASDEQLAKLREKLAGGEN</sequence>
<evidence type="ECO:0000256" key="7">
    <source>
        <dbReference type="SAM" id="MobiDB-lite"/>
    </source>
</evidence>
<feature type="domain" description="S1 motif" evidence="8">
    <location>
        <begin position="34"/>
        <end position="103"/>
    </location>
</feature>
<evidence type="ECO:0000256" key="4">
    <source>
        <dbReference type="ARBA" id="ARBA00023274"/>
    </source>
</evidence>
<dbReference type="PROSITE" id="PS50126">
    <property type="entry name" value="S1"/>
    <property type="match status" value="4"/>
</dbReference>
<proteinExistence type="inferred from homology"/>
<dbReference type="GeneID" id="92727384"/>
<dbReference type="InterPro" id="IPR012340">
    <property type="entry name" value="NA-bd_OB-fold"/>
</dbReference>
<dbReference type="Pfam" id="PF00575">
    <property type="entry name" value="S1"/>
    <property type="match status" value="4"/>
</dbReference>
<feature type="domain" description="S1 motif" evidence="8">
    <location>
        <begin position="292"/>
        <end position="361"/>
    </location>
</feature>
<evidence type="ECO:0000256" key="1">
    <source>
        <dbReference type="ARBA" id="ARBA00006767"/>
    </source>
</evidence>
<dbReference type="InterPro" id="IPR050437">
    <property type="entry name" value="Ribos_protein_bS1-like"/>
</dbReference>
<evidence type="ECO:0000256" key="2">
    <source>
        <dbReference type="ARBA" id="ARBA00022884"/>
    </source>
</evidence>
<feature type="region of interest" description="Disordered" evidence="7">
    <location>
        <begin position="423"/>
        <end position="488"/>
    </location>
</feature>
<evidence type="ECO:0000259" key="8">
    <source>
        <dbReference type="PROSITE" id="PS50126"/>
    </source>
</evidence>
<feature type="compositionally biased region" description="Basic and acidic residues" evidence="7">
    <location>
        <begin position="423"/>
        <end position="442"/>
    </location>
</feature>
<name>A0AAU0PZT8_9CORY</name>
<keyword evidence="3 9" id="KW-0689">Ribosomal protein</keyword>
<dbReference type="PRINTS" id="PR00681">
    <property type="entry name" value="RIBOSOMALS1"/>
</dbReference>
<dbReference type="FunFam" id="2.40.50.140:FF:000039">
    <property type="entry name" value="30S ribosomal protein S1"/>
    <property type="match status" value="1"/>
</dbReference>
<dbReference type="NCBIfam" id="NF005911">
    <property type="entry name" value="PRK07899.1"/>
    <property type="match status" value="1"/>
</dbReference>
<dbReference type="GO" id="GO:0003735">
    <property type="term" value="F:structural constituent of ribosome"/>
    <property type="evidence" value="ECO:0007669"/>
    <property type="project" value="TreeGrafter"/>
</dbReference>
<dbReference type="CDD" id="cd05688">
    <property type="entry name" value="S1_RPS1_repeat_ec3"/>
    <property type="match status" value="1"/>
</dbReference>
<dbReference type="SMART" id="SM00316">
    <property type="entry name" value="S1"/>
    <property type="match status" value="4"/>
</dbReference>
<evidence type="ECO:0000256" key="5">
    <source>
        <dbReference type="ARBA" id="ARBA00035293"/>
    </source>
</evidence>
<dbReference type="KEGG" id="cpsk:Q0N40_04390"/>
<dbReference type="NCBIfam" id="NF005208">
    <property type="entry name" value="PRK06676.1"/>
    <property type="match status" value="1"/>
</dbReference>
<evidence type="ECO:0000256" key="6">
    <source>
        <dbReference type="ARBA" id="ARBA00035517"/>
    </source>
</evidence>
<feature type="domain" description="S1 motif" evidence="8">
    <location>
        <begin position="121"/>
        <end position="186"/>
    </location>
</feature>
<dbReference type="AlphaFoldDB" id="A0AAU0PZT8"/>
<dbReference type="Gene3D" id="2.40.50.140">
    <property type="entry name" value="Nucleic acid-binding proteins"/>
    <property type="match status" value="4"/>
</dbReference>
<dbReference type="GO" id="GO:0006412">
    <property type="term" value="P:translation"/>
    <property type="evidence" value="ECO:0007669"/>
    <property type="project" value="TreeGrafter"/>
</dbReference>
<protein>
    <recommendedName>
        <fullName evidence="5">Small ribosomal subunit protein bS1</fullName>
    </recommendedName>
    <alternativeName>
        <fullName evidence="6">30S ribosomal protein S1</fullName>
    </alternativeName>
</protein>
<evidence type="ECO:0000313" key="9">
    <source>
        <dbReference type="EMBL" id="WPF25776.1"/>
    </source>
</evidence>
<dbReference type="InterPro" id="IPR035104">
    <property type="entry name" value="Ribosomal_protein_S1-like"/>
</dbReference>
<keyword evidence="4" id="KW-0687">Ribonucleoprotein</keyword>
<keyword evidence="10" id="KW-1185">Reference proteome</keyword>
<dbReference type="Proteomes" id="UP001174314">
    <property type="component" value="Chromosome"/>
</dbReference>
<feature type="compositionally biased region" description="Basic and acidic residues" evidence="7">
    <location>
        <begin position="475"/>
        <end position="488"/>
    </location>
</feature>
<keyword evidence="2" id="KW-0694">RNA-binding</keyword>
<feature type="compositionally biased region" description="Low complexity" evidence="7">
    <location>
        <begin position="443"/>
        <end position="473"/>
    </location>
</feature>
<dbReference type="PANTHER" id="PTHR10724:SF7">
    <property type="entry name" value="SMALL RIBOSOMAL SUBUNIT PROTEIN BS1C"/>
    <property type="match status" value="1"/>
</dbReference>
<accession>A0AAU0PZT8</accession>
<dbReference type="EMBL" id="CP137757">
    <property type="protein sequence ID" value="WPF25776.1"/>
    <property type="molecule type" value="Genomic_DNA"/>
</dbReference>